<dbReference type="EMBL" id="VBTY01000023">
    <property type="protein sequence ID" value="MDG3493830.1"/>
    <property type="molecule type" value="Genomic_DNA"/>
</dbReference>
<reference evidence="1" key="1">
    <citation type="submission" date="2019-05" db="EMBL/GenBank/DDBJ databases">
        <title>Whole genome sequencing of Pseudanabaena catenata USMAC16.</title>
        <authorList>
            <person name="Khan Z."/>
            <person name="Omar W.M."/>
            <person name="Convey P."/>
            <person name="Merican F."/>
            <person name="Najimudin N."/>
        </authorList>
    </citation>
    <scope>NUCLEOTIDE SEQUENCE</scope>
    <source>
        <strain evidence="1">USMAC16</strain>
    </source>
</reference>
<comment type="caution">
    <text evidence="1">The sequence shown here is derived from an EMBL/GenBank/DDBJ whole genome shotgun (WGS) entry which is preliminary data.</text>
</comment>
<dbReference type="AlphaFoldDB" id="A0A9X4RHB8"/>
<name>A0A9X4RHB8_9CYAN</name>
<evidence type="ECO:0000313" key="2">
    <source>
        <dbReference type="Proteomes" id="UP001152872"/>
    </source>
</evidence>
<keyword evidence="2" id="KW-1185">Reference proteome</keyword>
<dbReference type="InterPro" id="IPR011990">
    <property type="entry name" value="TPR-like_helical_dom_sf"/>
</dbReference>
<gene>
    <name evidence="1" type="ORF">FEV09_04595</name>
</gene>
<accession>A0A9X4RHB8</accession>
<dbReference type="SUPFAM" id="SSF48452">
    <property type="entry name" value="TPR-like"/>
    <property type="match status" value="1"/>
</dbReference>
<protein>
    <submittedName>
        <fullName evidence="1">Tetratricopeptide repeat protein</fullName>
    </submittedName>
</protein>
<organism evidence="1 2">
    <name type="scientific">Pseudanabaena catenata USMAC16</name>
    <dbReference type="NCBI Taxonomy" id="1855837"/>
    <lineage>
        <taxon>Bacteria</taxon>
        <taxon>Bacillati</taxon>
        <taxon>Cyanobacteriota</taxon>
        <taxon>Cyanophyceae</taxon>
        <taxon>Pseudanabaenales</taxon>
        <taxon>Pseudanabaenaceae</taxon>
        <taxon>Pseudanabaena</taxon>
    </lineage>
</organism>
<evidence type="ECO:0000313" key="1">
    <source>
        <dbReference type="EMBL" id="MDG3493830.1"/>
    </source>
</evidence>
<proteinExistence type="predicted"/>
<dbReference type="Pfam" id="PF13414">
    <property type="entry name" value="TPR_11"/>
    <property type="match status" value="1"/>
</dbReference>
<dbReference type="Proteomes" id="UP001152872">
    <property type="component" value="Unassembled WGS sequence"/>
</dbReference>
<dbReference type="Gene3D" id="1.25.40.10">
    <property type="entry name" value="Tetratricopeptide repeat domain"/>
    <property type="match status" value="1"/>
</dbReference>
<dbReference type="RefSeq" id="WP_144052480.1">
    <property type="nucleotide sequence ID" value="NZ_VBTY01000023.1"/>
</dbReference>
<sequence length="48" mass="5374">MSELGDKRGAIADYDQTLTLDQKYTEAYVNRGVAKYALGDRKGAKTKY</sequence>